<keyword evidence="1" id="KW-0479">Metal-binding</keyword>
<reference evidence="5 7" key="1">
    <citation type="journal article" date="2017" name="Nature">
        <title>The sunflower genome provides insights into oil metabolism, flowering and Asterid evolution.</title>
        <authorList>
            <person name="Badouin H."/>
            <person name="Gouzy J."/>
            <person name="Grassa C.J."/>
            <person name="Murat F."/>
            <person name="Staton S.E."/>
            <person name="Cottret L."/>
            <person name="Lelandais-Briere C."/>
            <person name="Owens G.L."/>
            <person name="Carrere S."/>
            <person name="Mayjonade B."/>
            <person name="Legrand L."/>
            <person name="Gill N."/>
            <person name="Kane N.C."/>
            <person name="Bowers J.E."/>
            <person name="Hubner S."/>
            <person name="Bellec A."/>
            <person name="Berard A."/>
            <person name="Berges H."/>
            <person name="Blanchet N."/>
            <person name="Boniface M.C."/>
            <person name="Brunel D."/>
            <person name="Catrice O."/>
            <person name="Chaidir N."/>
            <person name="Claudel C."/>
            <person name="Donnadieu C."/>
            <person name="Faraut T."/>
            <person name="Fievet G."/>
            <person name="Helmstetter N."/>
            <person name="King M."/>
            <person name="Knapp S.J."/>
            <person name="Lai Z."/>
            <person name="Le Paslier M.C."/>
            <person name="Lippi Y."/>
            <person name="Lorenzon L."/>
            <person name="Mandel J.R."/>
            <person name="Marage G."/>
            <person name="Marchand G."/>
            <person name="Marquand E."/>
            <person name="Bret-Mestries E."/>
            <person name="Morien E."/>
            <person name="Nambeesan S."/>
            <person name="Nguyen T."/>
            <person name="Pegot-Espagnet P."/>
            <person name="Pouilly N."/>
            <person name="Raftis F."/>
            <person name="Sallet E."/>
            <person name="Schiex T."/>
            <person name="Thomas J."/>
            <person name="Vandecasteele C."/>
            <person name="Vares D."/>
            <person name="Vear F."/>
            <person name="Vautrin S."/>
            <person name="Crespi M."/>
            <person name="Mangin B."/>
            <person name="Burke J.M."/>
            <person name="Salse J."/>
            <person name="Munos S."/>
            <person name="Vincourt P."/>
            <person name="Rieseberg L.H."/>
            <person name="Langlade N.B."/>
        </authorList>
    </citation>
    <scope>NUCLEOTIDE SEQUENCE [LARGE SCALE GENOMIC DNA]</scope>
    <source>
        <strain evidence="7">cv. SF193</strain>
        <tissue evidence="5">Leaves</tissue>
    </source>
</reference>
<dbReference type="PANTHER" id="PTHR32410">
    <property type="entry name" value="CYSTEINE/HISTIDINE-RICH C1 DOMAIN FAMILY PROTEIN"/>
    <property type="match status" value="1"/>
</dbReference>
<dbReference type="InParanoid" id="A0A251RSL1"/>
<keyword evidence="3" id="KW-0862">Zinc</keyword>
<dbReference type="GO" id="GO:0046872">
    <property type="term" value="F:metal ion binding"/>
    <property type="evidence" value="ECO:0007669"/>
    <property type="project" value="UniProtKB-KW"/>
</dbReference>
<sequence length="340" mass="39662">MILVINIHQLWWMQDVVISQSPPSRIKSISYHDPMKRIQLLCDGCVRPITSGPIYVCAIEEEEEEHCNFVLHEWCSRLPAELIDHPAHQHHTLILCSKALGEFFGVFDCDICSLPCNGFVYCCTECVDFIIDVECAFLPKEITHTSHPNHLLSRVYQTRYLCRICEYSESGNYFSFSCHTCNDFHLHAKCALLIPETTVHKCDKHPMKPSYFPIENHMSDYFCEVCERELNPERPSYHCRDCMQSMHTTCAMSILQYETYDRYTRGVYQFVNVKFGGTYNNIEVHPHPLSFVQGIEDDGQCAKKGCHDRYQLHNLQFRMIFKCSDCKFAVHYECCKRMSS</sequence>
<feature type="domain" description="Phorbol-ester/DAG-type" evidence="4">
    <location>
        <begin position="204"/>
        <end position="258"/>
    </location>
</feature>
<dbReference type="InterPro" id="IPR046349">
    <property type="entry name" value="C1-like_sf"/>
</dbReference>
<dbReference type="InterPro" id="IPR004146">
    <property type="entry name" value="DC1"/>
</dbReference>
<evidence type="ECO:0000259" key="4">
    <source>
        <dbReference type="PROSITE" id="PS50081"/>
    </source>
</evidence>
<evidence type="ECO:0000313" key="6">
    <source>
        <dbReference type="EMBL" id="OTF87458.1"/>
    </source>
</evidence>
<dbReference type="OMA" id="PRKMEHT"/>
<reference evidence="6" key="2">
    <citation type="submission" date="2017-02" db="EMBL/GenBank/DDBJ databases">
        <title>Sunflower complete genome.</title>
        <authorList>
            <person name="Langlade N."/>
            <person name="Munos S."/>
        </authorList>
    </citation>
    <scope>NUCLEOTIDE SEQUENCE [LARGE SCALE GENOMIC DNA]</scope>
    <source>
        <tissue evidence="6">Leaves</tissue>
    </source>
</reference>
<dbReference type="Pfam" id="PF03107">
    <property type="entry name" value="C1_2"/>
    <property type="match status" value="2"/>
</dbReference>
<evidence type="ECO:0000313" key="7">
    <source>
        <dbReference type="Proteomes" id="UP000215914"/>
    </source>
</evidence>
<dbReference type="PROSITE" id="PS50081">
    <property type="entry name" value="ZF_DAG_PE_2"/>
    <property type="match status" value="1"/>
</dbReference>
<keyword evidence="7" id="KW-1185">Reference proteome</keyword>
<dbReference type="InterPro" id="IPR002219">
    <property type="entry name" value="PKC_DAG/PE"/>
</dbReference>
<dbReference type="AlphaFoldDB" id="A0A251RSL1"/>
<organism evidence="6 7">
    <name type="scientific">Helianthus annuus</name>
    <name type="common">Common sunflower</name>
    <dbReference type="NCBI Taxonomy" id="4232"/>
    <lineage>
        <taxon>Eukaryota</taxon>
        <taxon>Viridiplantae</taxon>
        <taxon>Streptophyta</taxon>
        <taxon>Embryophyta</taxon>
        <taxon>Tracheophyta</taxon>
        <taxon>Spermatophyta</taxon>
        <taxon>Magnoliopsida</taxon>
        <taxon>eudicotyledons</taxon>
        <taxon>Gunneridae</taxon>
        <taxon>Pentapetalae</taxon>
        <taxon>asterids</taxon>
        <taxon>campanulids</taxon>
        <taxon>Asterales</taxon>
        <taxon>Asteraceae</taxon>
        <taxon>Asteroideae</taxon>
        <taxon>Heliantheae alliance</taxon>
        <taxon>Heliantheae</taxon>
        <taxon>Helianthus</taxon>
    </lineage>
</organism>
<dbReference type="Proteomes" id="UP000215914">
    <property type="component" value="Chromosome 17"/>
</dbReference>
<dbReference type="SUPFAM" id="SSF57889">
    <property type="entry name" value="Cysteine-rich domain"/>
    <property type="match status" value="3"/>
</dbReference>
<keyword evidence="2" id="KW-0677">Repeat</keyword>
<dbReference type="InterPro" id="IPR053192">
    <property type="entry name" value="Vacuole_Formation_Reg"/>
</dbReference>
<evidence type="ECO:0000256" key="2">
    <source>
        <dbReference type="ARBA" id="ARBA00022737"/>
    </source>
</evidence>
<reference evidence="5" key="3">
    <citation type="submission" date="2020-06" db="EMBL/GenBank/DDBJ databases">
        <title>Helianthus annuus Genome sequencing and assembly Release 2.</title>
        <authorList>
            <person name="Gouzy J."/>
            <person name="Langlade N."/>
            <person name="Munos S."/>
        </authorList>
    </citation>
    <scope>NUCLEOTIDE SEQUENCE</scope>
    <source>
        <tissue evidence="5">Leaves</tissue>
    </source>
</reference>
<evidence type="ECO:0000256" key="1">
    <source>
        <dbReference type="ARBA" id="ARBA00022723"/>
    </source>
</evidence>
<name>A0A251RSL1_HELAN</name>
<dbReference type="EMBL" id="CM007906">
    <property type="protein sequence ID" value="OTF87458.1"/>
    <property type="molecule type" value="Genomic_DNA"/>
</dbReference>
<gene>
    <name evidence="6" type="ORF">HannXRQ_Chr17g0562041</name>
    <name evidence="5" type="ORF">HanXRQr2_Chr17g0820761</name>
</gene>
<accession>A0A251RSL1</accession>
<evidence type="ECO:0000256" key="3">
    <source>
        <dbReference type="ARBA" id="ARBA00022833"/>
    </source>
</evidence>
<dbReference type="Gramene" id="mRNA:HanXRQr2_Chr17g0820761">
    <property type="protein sequence ID" value="CDS:HanXRQr2_Chr17g0820761.1"/>
    <property type="gene ID" value="HanXRQr2_Chr17g0820761"/>
</dbReference>
<protein>
    <submittedName>
        <fullName evidence="5">Chromatin regulator PHD family</fullName>
    </submittedName>
</protein>
<proteinExistence type="predicted"/>
<dbReference type="PANTHER" id="PTHR32410:SF161">
    <property type="entry name" value="DC1, ZINC FINGER, RING_FYVE_PHD-TYPE-RELATED"/>
    <property type="match status" value="1"/>
</dbReference>
<dbReference type="EMBL" id="MNCJ02000332">
    <property type="protein sequence ID" value="KAF5756934.1"/>
    <property type="molecule type" value="Genomic_DNA"/>
</dbReference>
<dbReference type="OrthoDB" id="1884766at2759"/>
<dbReference type="Gene3D" id="3.30.60.20">
    <property type="match status" value="1"/>
</dbReference>
<evidence type="ECO:0000313" key="5">
    <source>
        <dbReference type="EMBL" id="KAF5756934.1"/>
    </source>
</evidence>